<keyword evidence="1" id="KW-0472">Membrane</keyword>
<accession>A0A0V1GBV8</accession>
<reference evidence="2 3" key="1">
    <citation type="submission" date="2015-01" db="EMBL/GenBank/DDBJ databases">
        <title>Evolution of Trichinella species and genotypes.</title>
        <authorList>
            <person name="Korhonen P.K."/>
            <person name="Edoardo P."/>
            <person name="Giuseppe L.R."/>
            <person name="Gasser R.B."/>
        </authorList>
    </citation>
    <scope>NUCLEOTIDE SEQUENCE [LARGE SCALE GENOMIC DNA]</scope>
    <source>
        <strain evidence="2">ISS588</strain>
    </source>
</reference>
<dbReference type="AlphaFoldDB" id="A0A0V1GBV8"/>
<dbReference type="PROSITE" id="PS51257">
    <property type="entry name" value="PROKAR_LIPOPROTEIN"/>
    <property type="match status" value="1"/>
</dbReference>
<name>A0A0V1GBV8_TRIPS</name>
<keyword evidence="3" id="KW-1185">Reference proteome</keyword>
<keyword evidence="1" id="KW-0812">Transmembrane</keyword>
<comment type="caution">
    <text evidence="2">The sequence shown here is derived from an EMBL/GenBank/DDBJ whole genome shotgun (WGS) entry which is preliminary data.</text>
</comment>
<sequence length="32" mass="3729">MNKIRYHVHRRLVNMGIMFAITSCQPAILNSL</sequence>
<evidence type="ECO:0000313" key="2">
    <source>
        <dbReference type="EMBL" id="KRY95761.1"/>
    </source>
</evidence>
<gene>
    <name evidence="2" type="ORF">T4B_6040</name>
</gene>
<protein>
    <submittedName>
        <fullName evidence="2">Uncharacterized protein</fullName>
    </submittedName>
</protein>
<organism evidence="2 3">
    <name type="scientific">Trichinella pseudospiralis</name>
    <name type="common">Parasitic roundworm</name>
    <dbReference type="NCBI Taxonomy" id="6337"/>
    <lineage>
        <taxon>Eukaryota</taxon>
        <taxon>Metazoa</taxon>
        <taxon>Ecdysozoa</taxon>
        <taxon>Nematoda</taxon>
        <taxon>Enoplea</taxon>
        <taxon>Dorylaimia</taxon>
        <taxon>Trichinellida</taxon>
        <taxon>Trichinellidae</taxon>
        <taxon>Trichinella</taxon>
    </lineage>
</organism>
<evidence type="ECO:0000313" key="3">
    <source>
        <dbReference type="Proteomes" id="UP000054805"/>
    </source>
</evidence>
<keyword evidence="1" id="KW-1133">Transmembrane helix</keyword>
<evidence type="ECO:0000256" key="1">
    <source>
        <dbReference type="SAM" id="Phobius"/>
    </source>
</evidence>
<proteinExistence type="predicted"/>
<dbReference type="EMBL" id="JYDS01003833">
    <property type="protein sequence ID" value="KRY95761.1"/>
    <property type="molecule type" value="Genomic_DNA"/>
</dbReference>
<dbReference type="Proteomes" id="UP000054805">
    <property type="component" value="Unassembled WGS sequence"/>
</dbReference>
<feature type="transmembrane region" description="Helical" evidence="1">
    <location>
        <begin position="12"/>
        <end position="29"/>
    </location>
</feature>